<keyword evidence="2" id="KW-1185">Reference proteome</keyword>
<evidence type="ECO:0000313" key="1">
    <source>
        <dbReference type="EMBL" id="KAJ9120372.1"/>
    </source>
</evidence>
<evidence type="ECO:0000313" key="2">
    <source>
        <dbReference type="Proteomes" id="UP001234202"/>
    </source>
</evidence>
<dbReference type="EMBL" id="JASBWV010000021">
    <property type="protein sequence ID" value="KAJ9120372.1"/>
    <property type="molecule type" value="Genomic_DNA"/>
</dbReference>
<gene>
    <name evidence="1" type="ORF">QFC24_005328</name>
</gene>
<protein>
    <submittedName>
        <fullName evidence="1">Uncharacterized protein</fullName>
    </submittedName>
</protein>
<proteinExistence type="predicted"/>
<name>A0ACC2XAP5_9TREE</name>
<reference evidence="1" key="1">
    <citation type="submission" date="2023-04" db="EMBL/GenBank/DDBJ databases">
        <title>Draft Genome sequencing of Naganishia species isolated from polar environments using Oxford Nanopore Technology.</title>
        <authorList>
            <person name="Leo P."/>
            <person name="Venkateswaran K."/>
        </authorList>
    </citation>
    <scope>NUCLEOTIDE SEQUENCE</scope>
    <source>
        <strain evidence="1">DBVPG 5303</strain>
    </source>
</reference>
<accession>A0ACC2XAP5</accession>
<organism evidence="1 2">
    <name type="scientific">Naganishia onofrii</name>
    <dbReference type="NCBI Taxonomy" id="1851511"/>
    <lineage>
        <taxon>Eukaryota</taxon>
        <taxon>Fungi</taxon>
        <taxon>Dikarya</taxon>
        <taxon>Basidiomycota</taxon>
        <taxon>Agaricomycotina</taxon>
        <taxon>Tremellomycetes</taxon>
        <taxon>Filobasidiales</taxon>
        <taxon>Filobasidiaceae</taxon>
        <taxon>Naganishia</taxon>
    </lineage>
</organism>
<dbReference type="Proteomes" id="UP001234202">
    <property type="component" value="Unassembled WGS sequence"/>
</dbReference>
<sequence length="97" mass="10857">MSNNRVIGRVIDVGQRDAPSNPDPIMTTDGAEEYEVDRIIAHRVHKKNGFTYLVCWKGYAEHNATWEPAANLRNAQAAMQTYMRSAVAHDDRTAGGR</sequence>
<comment type="caution">
    <text evidence="1">The sequence shown here is derived from an EMBL/GenBank/DDBJ whole genome shotgun (WGS) entry which is preliminary data.</text>
</comment>